<dbReference type="CDD" id="cd14256">
    <property type="entry name" value="Dockerin_I"/>
    <property type="match status" value="1"/>
</dbReference>
<dbReference type="EMBL" id="MT631416">
    <property type="protein sequence ID" value="QNO50259.1"/>
    <property type="molecule type" value="Genomic_DNA"/>
</dbReference>
<evidence type="ECO:0008006" key="2">
    <source>
        <dbReference type="Google" id="ProtNLM"/>
    </source>
</evidence>
<evidence type="ECO:0000313" key="1">
    <source>
        <dbReference type="EMBL" id="QNO50259.1"/>
    </source>
</evidence>
<protein>
    <recommendedName>
        <fullName evidence="2">EF-hand domain-containing protein</fullName>
    </recommendedName>
</protein>
<dbReference type="GO" id="GO:0000272">
    <property type="term" value="P:polysaccharide catabolic process"/>
    <property type="evidence" value="ECO:0007669"/>
    <property type="project" value="InterPro"/>
</dbReference>
<dbReference type="InterPro" id="IPR018247">
    <property type="entry name" value="EF_Hand_1_Ca_BS"/>
</dbReference>
<dbReference type="PROSITE" id="PS00018">
    <property type="entry name" value="EF_HAND_1"/>
    <property type="match status" value="1"/>
</dbReference>
<dbReference type="InterPro" id="IPR036439">
    <property type="entry name" value="Dockerin_dom_sf"/>
</dbReference>
<dbReference type="SUPFAM" id="SSF63446">
    <property type="entry name" value="Type I dockerin domain"/>
    <property type="match status" value="1"/>
</dbReference>
<sequence>MVVKQRFGELFAKEKPLAGILIIWNDTTKSGRGVAFQYDWGKMCNLSDANLSDFKPPGGKTNPLFWTTRIKSSLGFIPYIDQPEMFVSLASDEFAVTSEQLDRVKMAGVDPYVELGLEEPTEVRGDLNGDGKVTSADVLMLLQAAVGKITL</sequence>
<name>A0A7G9YQH5_9EURY</name>
<reference evidence="1" key="1">
    <citation type="submission" date="2020-06" db="EMBL/GenBank/DDBJ databases">
        <title>Unique genomic features of the anaerobic methanotrophic archaea.</title>
        <authorList>
            <person name="Chadwick G.L."/>
            <person name="Skennerton C.T."/>
            <person name="Laso-Perez R."/>
            <person name="Leu A.O."/>
            <person name="Speth D.R."/>
            <person name="Yu H."/>
            <person name="Morgan-Lang C."/>
            <person name="Hatzenpichler R."/>
            <person name="Goudeau D."/>
            <person name="Malmstrom R."/>
            <person name="Brazelton W.J."/>
            <person name="Woyke T."/>
            <person name="Hallam S.J."/>
            <person name="Tyson G.W."/>
            <person name="Wegener G."/>
            <person name="Boetius A."/>
            <person name="Orphan V."/>
        </authorList>
    </citation>
    <scope>NUCLEOTIDE SEQUENCE</scope>
</reference>
<accession>A0A7G9YQH5</accession>
<organism evidence="1">
    <name type="scientific">Candidatus Methanogaster sp. ANME-2c ERB4</name>
    <dbReference type="NCBI Taxonomy" id="2759911"/>
    <lineage>
        <taxon>Archaea</taxon>
        <taxon>Methanobacteriati</taxon>
        <taxon>Methanobacteriota</taxon>
        <taxon>Stenosarchaea group</taxon>
        <taxon>Methanomicrobia</taxon>
        <taxon>Methanosarcinales</taxon>
        <taxon>ANME-2 cluster</taxon>
        <taxon>Candidatus Methanogasteraceae</taxon>
        <taxon>Candidatus Methanogaster</taxon>
    </lineage>
</organism>
<dbReference type="AlphaFoldDB" id="A0A7G9YQH5"/>
<gene>
    <name evidence="1" type="ORF">HOIKONPE_00003</name>
</gene>
<dbReference type="Gene3D" id="1.10.1330.10">
    <property type="entry name" value="Dockerin domain"/>
    <property type="match status" value="1"/>
</dbReference>
<proteinExistence type="predicted"/>